<keyword evidence="2" id="KW-0808">Transferase</keyword>
<proteinExistence type="predicted"/>
<keyword evidence="3" id="KW-1185">Reference proteome</keyword>
<accession>A0A1G7FK54</accession>
<name>A0A1G7FK54_9SPHN</name>
<evidence type="ECO:0000313" key="3">
    <source>
        <dbReference type="Proteomes" id="UP000323502"/>
    </source>
</evidence>
<evidence type="ECO:0000313" key="2">
    <source>
        <dbReference type="EMBL" id="SDE76256.1"/>
    </source>
</evidence>
<dbReference type="Proteomes" id="UP000323502">
    <property type="component" value="Unassembled WGS sequence"/>
</dbReference>
<dbReference type="GO" id="GO:0016740">
    <property type="term" value="F:transferase activity"/>
    <property type="evidence" value="ECO:0007669"/>
    <property type="project" value="UniProtKB-KW"/>
</dbReference>
<feature type="domain" description="BioF2-like acetyltransferase" evidence="1">
    <location>
        <begin position="182"/>
        <end position="321"/>
    </location>
</feature>
<dbReference type="InterPro" id="IPR016181">
    <property type="entry name" value="Acyl_CoA_acyltransferase"/>
</dbReference>
<evidence type="ECO:0000259" key="1">
    <source>
        <dbReference type="Pfam" id="PF13480"/>
    </source>
</evidence>
<gene>
    <name evidence="2" type="ORF">SAMN05216557_101440</name>
</gene>
<sequence>MPMRLAGDEGTTSRVRATLVEGLSTAIDEVAAAAPATHRFLRYQWFASAVAVYGGPATTLVVEEDGRPVLAMPLVPVGPRMARIAAVPGSYWPFRAPVTAEGATGAVARAALALLARHRRAIRIGPVPDSDSGVTMLVEAARASGWTASDRVIGTTWIFRMADAAAGGAWPRNSTLRKNRFFEKHLGEHGALDWSFLTGADWPAGFDTLGAIETRSWVGQEGLDAKFTMQGRHGAFWRRAMADPVLAGMARAALLRIDGAPAAFSFDLDAGPWRYAIANSYDPQFARQSPGRLLVYRNLADALARGVRDVDWGIGDSGYKETLGSEPGPAMRDWLLCAPGVSALAGRLMAESWRRSARG</sequence>
<reference evidence="2 3" key="1">
    <citation type="submission" date="2016-10" db="EMBL/GenBank/DDBJ databases">
        <authorList>
            <person name="Varghese N."/>
            <person name="Submissions S."/>
        </authorList>
    </citation>
    <scope>NUCLEOTIDE SEQUENCE [LARGE SCALE GENOMIC DNA]</scope>
    <source>
        <strain evidence="2 3">S7-754</strain>
    </source>
</reference>
<dbReference type="EMBL" id="FNBI01000001">
    <property type="protein sequence ID" value="SDE76256.1"/>
    <property type="molecule type" value="Genomic_DNA"/>
</dbReference>
<dbReference type="AlphaFoldDB" id="A0A1G7FK54"/>
<dbReference type="Pfam" id="PF13480">
    <property type="entry name" value="Acetyltransf_6"/>
    <property type="match status" value="1"/>
</dbReference>
<dbReference type="RefSeq" id="WP_235903882.1">
    <property type="nucleotide sequence ID" value="NZ_FNBI01000001.1"/>
</dbReference>
<dbReference type="InterPro" id="IPR038740">
    <property type="entry name" value="BioF2-like_GNAT_dom"/>
</dbReference>
<dbReference type="SUPFAM" id="SSF55729">
    <property type="entry name" value="Acyl-CoA N-acyltransferases (Nat)"/>
    <property type="match status" value="1"/>
</dbReference>
<protein>
    <submittedName>
        <fullName evidence="2">Acetyltransferase involved in cellulose biosynthesis, CelD/BcsL family</fullName>
    </submittedName>
</protein>
<organism evidence="2 3">
    <name type="scientific">Sphingomonas carotinifaciens</name>
    <dbReference type="NCBI Taxonomy" id="1166323"/>
    <lineage>
        <taxon>Bacteria</taxon>
        <taxon>Pseudomonadati</taxon>
        <taxon>Pseudomonadota</taxon>
        <taxon>Alphaproteobacteria</taxon>
        <taxon>Sphingomonadales</taxon>
        <taxon>Sphingomonadaceae</taxon>
        <taxon>Sphingomonas</taxon>
    </lineage>
</organism>